<accession>A0A2T0A9P0</accession>
<reference evidence="2 3" key="1">
    <citation type="journal article" date="2018" name="Elife">
        <title>Functional genomics of lipid metabolism in the oleaginous yeast Rhodosporidium toruloides.</title>
        <authorList>
            <person name="Coradetti S.T."/>
            <person name="Pinel D."/>
            <person name="Geiselman G."/>
            <person name="Ito M."/>
            <person name="Mondo S."/>
            <person name="Reilly M.C."/>
            <person name="Cheng Y.F."/>
            <person name="Bauer S."/>
            <person name="Grigoriev I."/>
            <person name="Gladden J.M."/>
            <person name="Simmons B.A."/>
            <person name="Brem R."/>
            <person name="Arkin A.P."/>
            <person name="Skerker J.M."/>
        </authorList>
    </citation>
    <scope>NUCLEOTIDE SEQUENCE [LARGE SCALE GENOMIC DNA]</scope>
    <source>
        <strain evidence="2 3">NBRC 0880</strain>
    </source>
</reference>
<organism evidence="2 3">
    <name type="scientific">Rhodotorula toruloides</name>
    <name type="common">Yeast</name>
    <name type="synonym">Rhodosporidium toruloides</name>
    <dbReference type="NCBI Taxonomy" id="5286"/>
    <lineage>
        <taxon>Eukaryota</taxon>
        <taxon>Fungi</taxon>
        <taxon>Dikarya</taxon>
        <taxon>Basidiomycota</taxon>
        <taxon>Pucciniomycotina</taxon>
        <taxon>Microbotryomycetes</taxon>
        <taxon>Sporidiobolales</taxon>
        <taxon>Sporidiobolaceae</taxon>
        <taxon>Rhodotorula</taxon>
    </lineage>
</organism>
<evidence type="ECO:0000256" key="1">
    <source>
        <dbReference type="SAM" id="MobiDB-lite"/>
    </source>
</evidence>
<dbReference type="Proteomes" id="UP000239560">
    <property type="component" value="Unassembled WGS sequence"/>
</dbReference>
<evidence type="ECO:0000313" key="2">
    <source>
        <dbReference type="EMBL" id="PRQ74724.1"/>
    </source>
</evidence>
<feature type="compositionally biased region" description="Low complexity" evidence="1">
    <location>
        <begin position="28"/>
        <end position="37"/>
    </location>
</feature>
<protein>
    <submittedName>
        <fullName evidence="2">Uncharacterized protein</fullName>
    </submittedName>
</protein>
<feature type="region of interest" description="Disordered" evidence="1">
    <location>
        <begin position="1"/>
        <end position="49"/>
    </location>
</feature>
<evidence type="ECO:0000313" key="3">
    <source>
        <dbReference type="Proteomes" id="UP000239560"/>
    </source>
</evidence>
<feature type="compositionally biased region" description="Low complexity" evidence="1">
    <location>
        <begin position="1"/>
        <end position="17"/>
    </location>
</feature>
<dbReference type="AlphaFoldDB" id="A0A2T0A9P0"/>
<proteinExistence type="predicted"/>
<feature type="compositionally biased region" description="Basic residues" evidence="1">
    <location>
        <begin position="18"/>
        <end position="27"/>
    </location>
</feature>
<sequence>MRFSSGRNRSRFTTTRRSSCKTWRRVSSRPSSSSAESTPPPSAPGAERGRVWTVPLGEHCIWSIAQIELERYSFFVPPSLAGGQPRSLNPPPTLNPMYNSPRPSKPIDTDLPVVRYIEIPRERGGNRHFGGAGRTGREEDEGMILLHGSHLSPALSLTLSTHPLPPSSITYKSPTLALIQLPRGVRVKRGEKVGVVGRRGDGVCVRWEDGVR</sequence>
<name>A0A2T0A9P0_RHOTO</name>
<dbReference type="EMBL" id="LCTV02000006">
    <property type="protein sequence ID" value="PRQ74724.1"/>
    <property type="molecule type" value="Genomic_DNA"/>
</dbReference>
<comment type="caution">
    <text evidence="2">The sequence shown here is derived from an EMBL/GenBank/DDBJ whole genome shotgun (WGS) entry which is preliminary data.</text>
</comment>
<gene>
    <name evidence="2" type="ORF">AAT19DRAFT_15077</name>
</gene>